<protein>
    <submittedName>
        <fullName evidence="1">Uncharacterized protein</fullName>
    </submittedName>
</protein>
<keyword evidence="2" id="KW-1185">Reference proteome</keyword>
<reference evidence="2" key="1">
    <citation type="submission" date="2016-10" db="EMBL/GenBank/DDBJ databases">
        <authorList>
            <person name="Varghese N."/>
            <person name="Submissions S."/>
        </authorList>
    </citation>
    <scope>NUCLEOTIDE SEQUENCE [LARGE SCALE GENOMIC DNA]</scope>
    <source>
        <strain evidence="2">CGMCC 1.7738</strain>
    </source>
</reference>
<sequence>MRGEQYEMHEPRWRGTADSDVNAVNGVRVEEIEDGGATGPADPAHYLLSRSGFPPDDDADLELRVVDDASNLNRELLYAARRRLAELPGLDPAPKAVLDDRLVELLTTHFDEGERQLRGATPQ</sequence>
<evidence type="ECO:0000313" key="1">
    <source>
        <dbReference type="EMBL" id="SFK69872.1"/>
    </source>
</evidence>
<proteinExistence type="predicted"/>
<evidence type="ECO:0000313" key="2">
    <source>
        <dbReference type="Proteomes" id="UP000199607"/>
    </source>
</evidence>
<dbReference type="EMBL" id="FOTC01000001">
    <property type="protein sequence ID" value="SFK69872.1"/>
    <property type="molecule type" value="Genomic_DNA"/>
</dbReference>
<organism evidence="1 2">
    <name type="scientific">Halogranum rubrum</name>
    <dbReference type="NCBI Taxonomy" id="553466"/>
    <lineage>
        <taxon>Archaea</taxon>
        <taxon>Methanobacteriati</taxon>
        <taxon>Methanobacteriota</taxon>
        <taxon>Stenosarchaea group</taxon>
        <taxon>Halobacteria</taxon>
        <taxon>Halobacteriales</taxon>
        <taxon>Haloferacaceae</taxon>
    </lineage>
</organism>
<accession>A0A1I4BLY6</accession>
<dbReference type="STRING" id="553466.SAMN04487950_0650"/>
<gene>
    <name evidence="1" type="ORF">SAMN04487950_0650</name>
</gene>
<dbReference type="Proteomes" id="UP000199607">
    <property type="component" value="Unassembled WGS sequence"/>
</dbReference>
<dbReference type="AlphaFoldDB" id="A0A1I4BLY6"/>
<name>A0A1I4BLY6_9EURY</name>